<dbReference type="GO" id="GO:0016787">
    <property type="term" value="F:hydrolase activity"/>
    <property type="evidence" value="ECO:0007669"/>
    <property type="project" value="UniProtKB-KW"/>
</dbReference>
<organism evidence="5 6">
    <name type="scientific">Cytospora mali</name>
    <name type="common">Apple Valsa canker fungus</name>
    <name type="synonym">Valsa mali</name>
    <dbReference type="NCBI Taxonomy" id="578113"/>
    <lineage>
        <taxon>Eukaryota</taxon>
        <taxon>Fungi</taxon>
        <taxon>Dikarya</taxon>
        <taxon>Ascomycota</taxon>
        <taxon>Pezizomycotina</taxon>
        <taxon>Sordariomycetes</taxon>
        <taxon>Sordariomycetidae</taxon>
        <taxon>Diaporthales</taxon>
        <taxon>Cytosporaceae</taxon>
        <taxon>Cytospora</taxon>
    </lineage>
</organism>
<dbReference type="InterPro" id="IPR029058">
    <property type="entry name" value="AB_hydrolase_fold"/>
</dbReference>
<dbReference type="Pfam" id="PF03959">
    <property type="entry name" value="FSH1"/>
    <property type="match status" value="1"/>
</dbReference>
<dbReference type="Proteomes" id="UP000078576">
    <property type="component" value="Unassembled WGS sequence"/>
</dbReference>
<proteinExistence type="inferred from homology"/>
<comment type="similarity">
    <text evidence="1">Belongs to the LovG family.</text>
</comment>
<dbReference type="PANTHER" id="PTHR48070:SF3">
    <property type="entry name" value="ESTERASE DBAE-RELATED"/>
    <property type="match status" value="1"/>
</dbReference>
<feature type="region of interest" description="Disordered" evidence="3">
    <location>
        <begin position="97"/>
        <end position="139"/>
    </location>
</feature>
<dbReference type="Gene3D" id="3.40.50.1820">
    <property type="entry name" value="alpha/beta hydrolase"/>
    <property type="match status" value="1"/>
</dbReference>
<dbReference type="OrthoDB" id="414698at2759"/>
<protein>
    <submittedName>
        <fullName evidence="5">Esterase LovG</fullName>
    </submittedName>
</protein>
<dbReference type="GO" id="GO:0005737">
    <property type="term" value="C:cytoplasm"/>
    <property type="evidence" value="ECO:0007669"/>
    <property type="project" value="TreeGrafter"/>
</dbReference>
<keyword evidence="6" id="KW-1185">Reference proteome</keyword>
<name>A0A194VAQ5_CYTMA</name>
<evidence type="ECO:0000256" key="2">
    <source>
        <dbReference type="ARBA" id="ARBA00022801"/>
    </source>
</evidence>
<gene>
    <name evidence="5" type="ORF">VP1G_08284</name>
</gene>
<evidence type="ECO:0000256" key="3">
    <source>
        <dbReference type="SAM" id="MobiDB-lite"/>
    </source>
</evidence>
<dbReference type="InterPro" id="IPR005645">
    <property type="entry name" value="FSH-like_dom"/>
</dbReference>
<evidence type="ECO:0000313" key="5">
    <source>
        <dbReference type="EMBL" id="KUI61107.1"/>
    </source>
</evidence>
<reference evidence="6" key="1">
    <citation type="submission" date="2014-12" db="EMBL/GenBank/DDBJ databases">
        <title>Genome Sequence of Valsa Canker Pathogens Uncovers a Specific Adaption of Colonization on Woody Bark.</title>
        <authorList>
            <person name="Yin Z."/>
            <person name="Liu H."/>
            <person name="Gao X."/>
            <person name="Li Z."/>
            <person name="Song N."/>
            <person name="Ke X."/>
            <person name="Dai Q."/>
            <person name="Wu Y."/>
            <person name="Sun Y."/>
            <person name="Xu J.-R."/>
            <person name="Kang Z.K."/>
            <person name="Wang L."/>
            <person name="Huang L."/>
        </authorList>
    </citation>
    <scope>NUCLEOTIDE SEQUENCE [LARGE SCALE GENOMIC DNA]</scope>
    <source>
        <strain evidence="6">SXYL134</strain>
    </source>
</reference>
<feature type="region of interest" description="Disordered" evidence="3">
    <location>
        <begin position="334"/>
        <end position="354"/>
    </location>
</feature>
<dbReference type="InterPro" id="IPR050593">
    <property type="entry name" value="LovG"/>
</dbReference>
<evidence type="ECO:0000256" key="1">
    <source>
        <dbReference type="ARBA" id="ARBA00005863"/>
    </source>
</evidence>
<sequence>MVRRRAEGFGHKPVLLLLHGAGSSAAIFRIQTHFLAKALSPYFDLVYVDAPLRSAPGPGILPYFQGMEAYYRWFGAGIEKSMMGSNSSAAAVANQNENSDFLSPGGNGSTTRHTLSMDRKNRRGSSARPQEAGGRGASPAAATINAAASLGLNLFPRGNMDGLSRGVMDLLDISNQTIPSQLAAQGVRSRDVVGVIGFSQGALAALGLLGLEMAIGSPAWSNLRFCVTMGAATGGGAAQAAVAGMMAAANLLGNLKNNRSEGSAEQQSSCFPGHTVHVIGRRDPWVGDSRQIAEMCHPQRTRVVEFEGGHWVPREKGDISRVVDLILEVELDSRRRGADDSSSSSEDEAEVEVLTRRRESIALEA</sequence>
<dbReference type="GO" id="GO:0005634">
    <property type="term" value="C:nucleus"/>
    <property type="evidence" value="ECO:0007669"/>
    <property type="project" value="TreeGrafter"/>
</dbReference>
<accession>A0A194VAQ5</accession>
<dbReference type="GO" id="GO:0044550">
    <property type="term" value="P:secondary metabolite biosynthetic process"/>
    <property type="evidence" value="ECO:0007669"/>
    <property type="project" value="TreeGrafter"/>
</dbReference>
<dbReference type="EMBL" id="KN714767">
    <property type="protein sequence ID" value="KUI61107.1"/>
    <property type="molecule type" value="Genomic_DNA"/>
</dbReference>
<evidence type="ECO:0000313" key="6">
    <source>
        <dbReference type="Proteomes" id="UP000078576"/>
    </source>
</evidence>
<dbReference type="PANTHER" id="PTHR48070">
    <property type="entry name" value="ESTERASE OVCA2"/>
    <property type="match status" value="1"/>
</dbReference>
<dbReference type="SUPFAM" id="SSF53474">
    <property type="entry name" value="alpha/beta-Hydrolases"/>
    <property type="match status" value="1"/>
</dbReference>
<dbReference type="AlphaFoldDB" id="A0A194VAQ5"/>
<keyword evidence="2" id="KW-0378">Hydrolase</keyword>
<feature type="domain" description="Serine hydrolase" evidence="4">
    <location>
        <begin position="13"/>
        <end position="319"/>
    </location>
</feature>
<evidence type="ECO:0000259" key="4">
    <source>
        <dbReference type="Pfam" id="PF03959"/>
    </source>
</evidence>